<gene>
    <name evidence="2" type="ORF">F2P44_33605</name>
</gene>
<dbReference type="InterPro" id="IPR000160">
    <property type="entry name" value="GGDEF_dom"/>
</dbReference>
<proteinExistence type="predicted"/>
<keyword evidence="3" id="KW-1185">Reference proteome</keyword>
<evidence type="ECO:0000313" key="3">
    <source>
        <dbReference type="Proteomes" id="UP000621455"/>
    </source>
</evidence>
<sequence>METLVIGLIVFTATLLVWQHFGMERVMEFSAASGRPVELVDDRLQQGGSVARLTRRPDALTMDCDLRLTFQWPYCRFLFTLSKNEVGVDLSEFDSISFDMSYEGRGDHTARLVLRNFELGMSTLNDYMSQKVNETGNPRTGRPGLHGLRVTASFGVTALQPGEVSGDAIKHADSALCQAKSHGRNCVRAA</sequence>
<evidence type="ECO:0000259" key="1">
    <source>
        <dbReference type="Pfam" id="PF00990"/>
    </source>
</evidence>
<organism evidence="2 3">
    <name type="scientific">Massilia frigida</name>
    <dbReference type="NCBI Taxonomy" id="2609281"/>
    <lineage>
        <taxon>Bacteria</taxon>
        <taxon>Pseudomonadati</taxon>
        <taxon>Pseudomonadota</taxon>
        <taxon>Betaproteobacteria</taxon>
        <taxon>Burkholderiales</taxon>
        <taxon>Oxalobacteraceae</taxon>
        <taxon>Telluria group</taxon>
        <taxon>Massilia</taxon>
    </lineage>
</organism>
<protein>
    <submittedName>
        <fullName evidence="2">Diguanylate cyclase</fullName>
    </submittedName>
</protein>
<reference evidence="2 3" key="1">
    <citation type="submission" date="2019-10" db="EMBL/GenBank/DDBJ databases">
        <title>Taxonomy of Antarctic Massilia spp.: description of Massilia rubra sp. nov., Massilia aquatica sp. nov., Massilia mucilaginosa sp. nov., Massilia frigida sp. nov. isolated from streams, lakes and regoliths.</title>
        <authorList>
            <person name="Holochova P."/>
            <person name="Sedlacek I."/>
            <person name="Kralova S."/>
            <person name="Maslanova I."/>
            <person name="Busse H.-J."/>
            <person name="Stankova E."/>
            <person name="Vrbovska V."/>
            <person name="Kovarovic V."/>
            <person name="Bartak M."/>
            <person name="Svec P."/>
            <person name="Pantucek R."/>
        </authorList>
    </citation>
    <scope>NUCLEOTIDE SEQUENCE [LARGE SCALE GENOMIC DNA]</scope>
    <source>
        <strain evidence="2 3">CCM 8695</strain>
    </source>
</reference>
<dbReference type="Pfam" id="PF00990">
    <property type="entry name" value="GGDEF"/>
    <property type="match status" value="1"/>
</dbReference>
<dbReference type="InterPro" id="IPR029787">
    <property type="entry name" value="Nucleotide_cyclase"/>
</dbReference>
<dbReference type="InterPro" id="IPR043128">
    <property type="entry name" value="Rev_trsase/Diguanyl_cyclase"/>
</dbReference>
<dbReference type="Gene3D" id="3.30.70.270">
    <property type="match status" value="1"/>
</dbReference>
<accession>A0ABX0NKL2</accession>
<dbReference type="EMBL" id="WHJG01000107">
    <property type="protein sequence ID" value="NHZ84154.1"/>
    <property type="molecule type" value="Genomic_DNA"/>
</dbReference>
<dbReference type="SUPFAM" id="SSF55073">
    <property type="entry name" value="Nucleotide cyclase"/>
    <property type="match status" value="1"/>
</dbReference>
<name>A0ABX0NKL2_9BURK</name>
<feature type="domain" description="GGDEF" evidence="1">
    <location>
        <begin position="121"/>
        <end position="185"/>
    </location>
</feature>
<dbReference type="Proteomes" id="UP000621455">
    <property type="component" value="Unassembled WGS sequence"/>
</dbReference>
<evidence type="ECO:0000313" key="2">
    <source>
        <dbReference type="EMBL" id="NHZ84154.1"/>
    </source>
</evidence>
<comment type="caution">
    <text evidence="2">The sequence shown here is derived from an EMBL/GenBank/DDBJ whole genome shotgun (WGS) entry which is preliminary data.</text>
</comment>